<evidence type="ECO:0000313" key="3">
    <source>
        <dbReference type="Proteomes" id="UP000273001"/>
    </source>
</evidence>
<dbReference type="Proteomes" id="UP000273001">
    <property type="component" value="Chromosome"/>
</dbReference>
<gene>
    <name evidence="2" type="ORF">D5R93_00475</name>
</gene>
<dbReference type="Gene3D" id="3.20.20.80">
    <property type="entry name" value="Glycosidases"/>
    <property type="match status" value="1"/>
</dbReference>
<keyword evidence="3" id="KW-1185">Reference proteome</keyword>
<reference evidence="2 3" key="1">
    <citation type="submission" date="2018-09" db="EMBL/GenBank/DDBJ databases">
        <authorList>
            <person name="Li J."/>
        </authorList>
    </citation>
    <scope>NUCLEOTIDE SEQUENCE [LARGE SCALE GENOMIC DNA]</scope>
    <source>
        <strain evidence="2 3">2129</strain>
    </source>
</reference>
<evidence type="ECO:0000259" key="1">
    <source>
        <dbReference type="Pfam" id="PF00128"/>
    </source>
</evidence>
<sequence length="90" mass="9754">MRPGWAVHPWWHGAVVYQVYPRSFADTDGDGVGDLRGVASRVPYLAALGVDAVWLSPLLSLRPGCRPRLAAARALPVSSRHRAGRLPATQ</sequence>
<evidence type="ECO:0000313" key="2">
    <source>
        <dbReference type="EMBL" id="AYD90702.1"/>
    </source>
</evidence>
<accession>A0ABM6Z689</accession>
<dbReference type="SUPFAM" id="SSF51445">
    <property type="entry name" value="(Trans)glycosidases"/>
    <property type="match status" value="1"/>
</dbReference>
<feature type="domain" description="Glycosyl hydrolase family 13 catalytic" evidence="1">
    <location>
        <begin position="18"/>
        <end position="59"/>
    </location>
</feature>
<proteinExistence type="predicted"/>
<dbReference type="PANTHER" id="PTHR10357">
    <property type="entry name" value="ALPHA-AMYLASE FAMILY MEMBER"/>
    <property type="match status" value="1"/>
</dbReference>
<dbReference type="InterPro" id="IPR017853">
    <property type="entry name" value="GH"/>
</dbReference>
<organism evidence="2 3">
    <name type="scientific">Actinomyces lilanjuaniae</name>
    <dbReference type="NCBI Taxonomy" id="2321394"/>
    <lineage>
        <taxon>Bacteria</taxon>
        <taxon>Bacillati</taxon>
        <taxon>Actinomycetota</taxon>
        <taxon>Actinomycetes</taxon>
        <taxon>Actinomycetales</taxon>
        <taxon>Actinomycetaceae</taxon>
        <taxon>Actinomyces</taxon>
    </lineage>
</organism>
<name>A0ABM6Z689_9ACTO</name>
<dbReference type="PANTHER" id="PTHR10357:SF179">
    <property type="entry name" value="NEUTRAL AND BASIC AMINO ACID TRANSPORT PROTEIN RBAT"/>
    <property type="match status" value="1"/>
</dbReference>
<dbReference type="InterPro" id="IPR006047">
    <property type="entry name" value="GH13_cat_dom"/>
</dbReference>
<dbReference type="EMBL" id="CP032514">
    <property type="protein sequence ID" value="AYD90702.1"/>
    <property type="molecule type" value="Genomic_DNA"/>
</dbReference>
<protein>
    <recommendedName>
        <fullName evidence="1">Glycosyl hydrolase family 13 catalytic domain-containing protein</fullName>
    </recommendedName>
</protein>
<dbReference type="Pfam" id="PF00128">
    <property type="entry name" value="Alpha-amylase"/>
    <property type="match status" value="1"/>
</dbReference>